<dbReference type="Proteomes" id="UP000000560">
    <property type="component" value="Chromosome VII"/>
</dbReference>
<name>Q5ART9_EMENI</name>
<sequence length="124" mass="14048">MHMPPSQKEQPGWHRAPRLLNQGFQYLWEQRVDSSPGSNGVWSLTLDKWTFSVYEYSSDAEQFCAKGDCAGRTGGSSARIAWGTRFWSADKGLEEGSGGAVRLEARTDVIVAEQNSLTWYRDWR</sequence>
<reference evidence="2" key="2">
    <citation type="journal article" date="2009" name="Fungal Genet. Biol.">
        <title>The 2008 update of the Aspergillus nidulans genome annotation: a community effort.</title>
        <authorList>
            <person name="Wortman J.R."/>
            <person name="Gilsenan J.M."/>
            <person name="Joardar V."/>
            <person name="Deegan J."/>
            <person name="Clutterbuck J."/>
            <person name="Andersen M.R."/>
            <person name="Archer D."/>
            <person name="Bencina M."/>
            <person name="Braus G."/>
            <person name="Coutinho P."/>
            <person name="von Dohren H."/>
            <person name="Doonan J."/>
            <person name="Driessen A.J."/>
            <person name="Durek P."/>
            <person name="Espeso E."/>
            <person name="Fekete E."/>
            <person name="Flipphi M."/>
            <person name="Estrada C.G."/>
            <person name="Geysens S."/>
            <person name="Goldman G."/>
            <person name="de Groot P.W."/>
            <person name="Hansen K."/>
            <person name="Harris S.D."/>
            <person name="Heinekamp T."/>
            <person name="Helmstaedt K."/>
            <person name="Henrissat B."/>
            <person name="Hofmann G."/>
            <person name="Homan T."/>
            <person name="Horio T."/>
            <person name="Horiuchi H."/>
            <person name="James S."/>
            <person name="Jones M."/>
            <person name="Karaffa L."/>
            <person name="Karanyi Z."/>
            <person name="Kato M."/>
            <person name="Keller N."/>
            <person name="Kelly D.E."/>
            <person name="Kiel J.A."/>
            <person name="Kim J.M."/>
            <person name="van der Klei I.J."/>
            <person name="Klis F.M."/>
            <person name="Kovalchuk A."/>
            <person name="Krasevec N."/>
            <person name="Kubicek C.P."/>
            <person name="Liu B."/>
            <person name="Maccabe A."/>
            <person name="Meyer V."/>
            <person name="Mirabito P."/>
            <person name="Miskei M."/>
            <person name="Mos M."/>
            <person name="Mullins J."/>
            <person name="Nelson D.R."/>
            <person name="Nielsen J."/>
            <person name="Oakley B.R."/>
            <person name="Osmani S.A."/>
            <person name="Pakula T."/>
            <person name="Paszewski A."/>
            <person name="Paulsen I."/>
            <person name="Pilsyk S."/>
            <person name="Pocsi I."/>
            <person name="Punt P.J."/>
            <person name="Ram A.F."/>
            <person name="Ren Q."/>
            <person name="Robellet X."/>
            <person name="Robson G."/>
            <person name="Seiboth B."/>
            <person name="van Solingen P."/>
            <person name="Specht T."/>
            <person name="Sun J."/>
            <person name="Taheri-Talesh N."/>
            <person name="Takeshita N."/>
            <person name="Ussery D."/>
            <person name="vanKuyk P.A."/>
            <person name="Visser H."/>
            <person name="van de Vondervoort P.J."/>
            <person name="de Vries R.P."/>
            <person name="Walton J."/>
            <person name="Xiang X."/>
            <person name="Xiong Y."/>
            <person name="Zeng A.P."/>
            <person name="Brandt B.W."/>
            <person name="Cornell M.J."/>
            <person name="van den Hondel C.A."/>
            <person name="Visser J."/>
            <person name="Oliver S.G."/>
            <person name="Turner G."/>
        </authorList>
    </citation>
    <scope>GENOME REANNOTATION</scope>
    <source>
        <strain evidence="2">FGSC A4 / ATCC 38163 / CBS 112.46 / NRRL 194 / M139</strain>
    </source>
</reference>
<accession>Q5ART9</accession>
<dbReference type="VEuPathDB" id="FungiDB:AN8991"/>
<dbReference type="GeneID" id="2868153"/>
<dbReference type="HOGENOM" id="CLU_2003894_0_0_1"/>
<evidence type="ECO:0000313" key="1">
    <source>
        <dbReference type="EMBL" id="CBF84504.1"/>
    </source>
</evidence>
<protein>
    <submittedName>
        <fullName evidence="1">Uncharacterized protein</fullName>
    </submittedName>
</protein>
<organism evidence="1 2">
    <name type="scientific">Emericella nidulans (strain FGSC A4 / ATCC 38163 / CBS 112.46 / NRRL 194 / M139)</name>
    <name type="common">Aspergillus nidulans</name>
    <dbReference type="NCBI Taxonomy" id="227321"/>
    <lineage>
        <taxon>Eukaryota</taxon>
        <taxon>Fungi</taxon>
        <taxon>Dikarya</taxon>
        <taxon>Ascomycota</taxon>
        <taxon>Pezizomycotina</taxon>
        <taxon>Eurotiomycetes</taxon>
        <taxon>Eurotiomycetidae</taxon>
        <taxon>Eurotiales</taxon>
        <taxon>Aspergillaceae</taxon>
        <taxon>Aspergillus</taxon>
        <taxon>Aspergillus subgen. Nidulantes</taxon>
    </lineage>
</organism>
<gene>
    <name evidence="1" type="ORF">ANIA_08991</name>
</gene>
<dbReference type="InParanoid" id="Q5ART9"/>
<dbReference type="RefSeq" id="XP_682260.1">
    <property type="nucleotide sequence ID" value="XM_677168.1"/>
</dbReference>
<evidence type="ECO:0000313" key="2">
    <source>
        <dbReference type="Proteomes" id="UP000000560"/>
    </source>
</evidence>
<reference evidence="2" key="1">
    <citation type="journal article" date="2005" name="Nature">
        <title>Sequencing of Aspergillus nidulans and comparative analysis with A. fumigatus and A. oryzae.</title>
        <authorList>
            <person name="Galagan J.E."/>
            <person name="Calvo S.E."/>
            <person name="Cuomo C."/>
            <person name="Ma L.J."/>
            <person name="Wortman J.R."/>
            <person name="Batzoglou S."/>
            <person name="Lee S.I."/>
            <person name="Basturkmen M."/>
            <person name="Spevak C.C."/>
            <person name="Clutterbuck J."/>
            <person name="Kapitonov V."/>
            <person name="Jurka J."/>
            <person name="Scazzocchio C."/>
            <person name="Farman M."/>
            <person name="Butler J."/>
            <person name="Purcell S."/>
            <person name="Harris S."/>
            <person name="Braus G.H."/>
            <person name="Draht O."/>
            <person name="Busch S."/>
            <person name="D'Enfert C."/>
            <person name="Bouchier C."/>
            <person name="Goldman G.H."/>
            <person name="Bell-Pedersen D."/>
            <person name="Griffiths-Jones S."/>
            <person name="Doonan J.H."/>
            <person name="Yu J."/>
            <person name="Vienken K."/>
            <person name="Pain A."/>
            <person name="Freitag M."/>
            <person name="Selker E.U."/>
            <person name="Archer D.B."/>
            <person name="Penalva M.A."/>
            <person name="Oakley B.R."/>
            <person name="Momany M."/>
            <person name="Tanaka T."/>
            <person name="Kumagai T."/>
            <person name="Asai K."/>
            <person name="Machida M."/>
            <person name="Nierman W.C."/>
            <person name="Denning D.W."/>
            <person name="Caddick M."/>
            <person name="Hynes M."/>
            <person name="Paoletti M."/>
            <person name="Fischer R."/>
            <person name="Miller B."/>
            <person name="Dyer P."/>
            <person name="Sachs M.S."/>
            <person name="Osmani S.A."/>
            <person name="Birren B.W."/>
        </authorList>
    </citation>
    <scope>NUCLEOTIDE SEQUENCE [LARGE SCALE GENOMIC DNA]</scope>
    <source>
        <strain evidence="2">FGSC A4 / ATCC 38163 / CBS 112.46 / NRRL 194 / M139</strain>
    </source>
</reference>
<keyword evidence="2" id="KW-1185">Reference proteome</keyword>
<dbReference type="EMBL" id="BN001307">
    <property type="protein sequence ID" value="CBF84504.1"/>
    <property type="molecule type" value="Genomic_DNA"/>
</dbReference>
<dbReference type="KEGG" id="ani:ANIA_08991"/>
<accession>C8VL11</accession>
<proteinExistence type="predicted"/>
<dbReference type="AlphaFoldDB" id="Q5ART9"/>